<evidence type="ECO:0000256" key="10">
    <source>
        <dbReference type="SAM" id="Phobius"/>
    </source>
</evidence>
<dbReference type="GO" id="GO:0006935">
    <property type="term" value="P:chemotaxis"/>
    <property type="evidence" value="ECO:0007669"/>
    <property type="project" value="UniProtKB-KW"/>
</dbReference>
<feature type="domain" description="HAMP" evidence="12">
    <location>
        <begin position="293"/>
        <end position="345"/>
    </location>
</feature>
<comment type="caution">
    <text evidence="13">The sequence shown here is derived from an EMBL/GenBank/DDBJ whole genome shotgun (WGS) entry which is preliminary data.</text>
</comment>
<dbReference type="InterPro" id="IPR029151">
    <property type="entry name" value="Sensor-like_sf"/>
</dbReference>
<accession>A0A4V2URC4</accession>
<dbReference type="Gene3D" id="6.10.340.10">
    <property type="match status" value="1"/>
</dbReference>
<evidence type="ECO:0000313" key="14">
    <source>
        <dbReference type="Proteomes" id="UP000295188"/>
    </source>
</evidence>
<dbReference type="CDD" id="cd12912">
    <property type="entry name" value="PDC2_MCP_like"/>
    <property type="match status" value="1"/>
</dbReference>
<evidence type="ECO:0000313" key="13">
    <source>
        <dbReference type="EMBL" id="TCS77072.1"/>
    </source>
</evidence>
<dbReference type="GO" id="GO:0007165">
    <property type="term" value="P:signal transduction"/>
    <property type="evidence" value="ECO:0007669"/>
    <property type="project" value="UniProtKB-KW"/>
</dbReference>
<dbReference type="SUPFAM" id="SSF103190">
    <property type="entry name" value="Sensory domain-like"/>
    <property type="match status" value="1"/>
</dbReference>
<dbReference type="Pfam" id="PF00672">
    <property type="entry name" value="HAMP"/>
    <property type="match status" value="1"/>
</dbReference>
<dbReference type="GO" id="GO:0005886">
    <property type="term" value="C:plasma membrane"/>
    <property type="evidence" value="ECO:0007669"/>
    <property type="project" value="UniProtKB-SubCell"/>
</dbReference>
<dbReference type="PROSITE" id="PS50885">
    <property type="entry name" value="HAMP"/>
    <property type="match status" value="1"/>
</dbReference>
<evidence type="ECO:0000259" key="12">
    <source>
        <dbReference type="PROSITE" id="PS50885"/>
    </source>
</evidence>
<dbReference type="OrthoDB" id="136416at2"/>
<evidence type="ECO:0000256" key="3">
    <source>
        <dbReference type="ARBA" id="ARBA00022500"/>
    </source>
</evidence>
<dbReference type="Pfam" id="PF00015">
    <property type="entry name" value="MCPsignal"/>
    <property type="match status" value="1"/>
</dbReference>
<evidence type="ECO:0000259" key="11">
    <source>
        <dbReference type="PROSITE" id="PS50111"/>
    </source>
</evidence>
<dbReference type="SMART" id="SM00304">
    <property type="entry name" value="HAMP"/>
    <property type="match status" value="1"/>
</dbReference>
<keyword evidence="6 10" id="KW-0472">Membrane</keyword>
<protein>
    <submittedName>
        <fullName evidence="13">Methyl-accepting chemotaxis sensory transducer with Cache sensor</fullName>
    </submittedName>
</protein>
<keyword evidence="14" id="KW-1185">Reference proteome</keyword>
<evidence type="ECO:0000256" key="7">
    <source>
        <dbReference type="ARBA" id="ARBA00023224"/>
    </source>
</evidence>
<dbReference type="Proteomes" id="UP000295188">
    <property type="component" value="Unassembled WGS sequence"/>
</dbReference>
<keyword evidence="7 9" id="KW-0807">Transducer</keyword>
<evidence type="ECO:0000256" key="2">
    <source>
        <dbReference type="ARBA" id="ARBA00022475"/>
    </source>
</evidence>
<comment type="subcellular location">
    <subcellularLocation>
        <location evidence="1">Cell membrane</location>
        <topology evidence="1">Multi-pass membrane protein</topology>
    </subcellularLocation>
</comment>
<dbReference type="Gene3D" id="1.10.287.950">
    <property type="entry name" value="Methyl-accepting chemotaxis protein"/>
    <property type="match status" value="1"/>
</dbReference>
<keyword evidence="2" id="KW-1003">Cell membrane</keyword>
<keyword evidence="5 10" id="KW-1133">Transmembrane helix</keyword>
<dbReference type="RefSeq" id="WP_132551183.1">
    <property type="nucleotide sequence ID" value="NZ_SMAA01000019.1"/>
</dbReference>
<comment type="similarity">
    <text evidence="8">Belongs to the methyl-accepting chemotaxis (MCP) protein family.</text>
</comment>
<dbReference type="Pfam" id="PF02743">
    <property type="entry name" value="dCache_1"/>
    <property type="match status" value="1"/>
</dbReference>
<dbReference type="PANTHER" id="PTHR32089">
    <property type="entry name" value="METHYL-ACCEPTING CHEMOTAXIS PROTEIN MCPB"/>
    <property type="match status" value="1"/>
</dbReference>
<dbReference type="PANTHER" id="PTHR32089:SF112">
    <property type="entry name" value="LYSOZYME-LIKE PROTEIN-RELATED"/>
    <property type="match status" value="1"/>
</dbReference>
<keyword evidence="3" id="KW-0145">Chemotaxis</keyword>
<dbReference type="CDD" id="cd11386">
    <property type="entry name" value="MCP_signal"/>
    <property type="match status" value="1"/>
</dbReference>
<dbReference type="SMART" id="SM00283">
    <property type="entry name" value="MA"/>
    <property type="match status" value="1"/>
</dbReference>
<proteinExistence type="inferred from homology"/>
<dbReference type="InterPro" id="IPR004089">
    <property type="entry name" value="MCPsignal_dom"/>
</dbReference>
<dbReference type="InterPro" id="IPR033479">
    <property type="entry name" value="dCache_1"/>
</dbReference>
<name>A0A4V2URC4_9FIRM</name>
<gene>
    <name evidence="13" type="ORF">EDC37_11931</name>
</gene>
<organism evidence="13 14">
    <name type="scientific">Pectinatus cerevisiiphilus</name>
    <dbReference type="NCBI Taxonomy" id="86956"/>
    <lineage>
        <taxon>Bacteria</taxon>
        <taxon>Bacillati</taxon>
        <taxon>Bacillota</taxon>
        <taxon>Negativicutes</taxon>
        <taxon>Selenomonadales</taxon>
        <taxon>Selenomonadaceae</taxon>
        <taxon>Pectinatus</taxon>
    </lineage>
</organism>
<dbReference type="CDD" id="cd12914">
    <property type="entry name" value="PDC1_DGC_like"/>
    <property type="match status" value="1"/>
</dbReference>
<evidence type="ECO:0000256" key="1">
    <source>
        <dbReference type="ARBA" id="ARBA00004651"/>
    </source>
</evidence>
<evidence type="ECO:0000256" key="9">
    <source>
        <dbReference type="PROSITE-ProRule" id="PRU00284"/>
    </source>
</evidence>
<evidence type="ECO:0000256" key="5">
    <source>
        <dbReference type="ARBA" id="ARBA00022989"/>
    </source>
</evidence>
<dbReference type="SUPFAM" id="SSF58104">
    <property type="entry name" value="Methyl-accepting chemotaxis protein (MCP) signaling domain"/>
    <property type="match status" value="1"/>
</dbReference>
<dbReference type="PROSITE" id="PS50111">
    <property type="entry name" value="CHEMOTAXIS_TRANSDUC_2"/>
    <property type="match status" value="1"/>
</dbReference>
<reference evidence="13 14" key="1">
    <citation type="submission" date="2019-03" db="EMBL/GenBank/DDBJ databases">
        <title>Genomic Encyclopedia of Type Strains, Phase IV (KMG-IV): sequencing the most valuable type-strain genomes for metagenomic binning, comparative biology and taxonomic classification.</title>
        <authorList>
            <person name="Goeker M."/>
        </authorList>
    </citation>
    <scope>NUCLEOTIDE SEQUENCE [LARGE SCALE GENOMIC DNA]</scope>
    <source>
        <strain evidence="13 14">DSM 20467</strain>
    </source>
</reference>
<dbReference type="EMBL" id="SMAA01000019">
    <property type="protein sequence ID" value="TCS77072.1"/>
    <property type="molecule type" value="Genomic_DNA"/>
</dbReference>
<sequence>MSLRKKVMAIMLMMSFIPLLIVAAVSMRHLSNTLEQETISQCNDMTKQIQIQMGEYLDKTFLVLKTVASNPAVKTYDLAQTKVFLTEASKMNPNSFSLDDAKGNQVVRGDDIKPANIWERPFFQDALKGNDEAISGVVFSKNSERLVVNLMTPIRDAGNNVIGVMQGSLPLTKMSEFVTNLSKDGRVAYIVDQEGKIIAHPDEELVKKQEDRSNLSFIKNALDNKTSGVDIIDGQSGKQVVSYIYDQRTGWVICLETPYSFITQKTHTLLFTMIGFIIFVLLVVAGISYVIARKFTQPILEMQALAEQIADGKLDQKLKADAKDEIGRLAVAFNKMIDSLRNLVKHVQTNSTQLIDSAEQFTTGASQTALAADQVANSIAGVAQNSEHSYKLLNDSAEVVKNMSKHIEDVFKKTADVTDYSRKTVDTAKAGGSSVQNVITKMQDIEKTVNASAGSVANLGERSKEIGQIVDTILGIAGQTNLLALNAAIEAARAGEQGKGFAVVADEVRKLAEQSQEAATKIAEMISEIQNDTQKAVTDMQVGTDEVKNGMGAIKEAGTNFDAIMKMVTDLSDEVANVSSVIKGLADDGQNVAASMAQIDTLMKKSTDETQTVSAATQEQAASMEEINSSSEKLKKMAQELQEAVRQFKL</sequence>
<feature type="transmembrane region" description="Helical" evidence="10">
    <location>
        <begin position="269"/>
        <end position="292"/>
    </location>
</feature>
<dbReference type="CDD" id="cd06225">
    <property type="entry name" value="HAMP"/>
    <property type="match status" value="1"/>
</dbReference>
<evidence type="ECO:0000256" key="8">
    <source>
        <dbReference type="ARBA" id="ARBA00029447"/>
    </source>
</evidence>
<evidence type="ECO:0000256" key="4">
    <source>
        <dbReference type="ARBA" id="ARBA00022692"/>
    </source>
</evidence>
<keyword evidence="4 10" id="KW-0812">Transmembrane</keyword>
<evidence type="ECO:0000256" key="6">
    <source>
        <dbReference type="ARBA" id="ARBA00023136"/>
    </source>
</evidence>
<feature type="domain" description="Methyl-accepting transducer" evidence="11">
    <location>
        <begin position="364"/>
        <end position="635"/>
    </location>
</feature>
<dbReference type="AlphaFoldDB" id="A0A4V2URC4"/>
<dbReference type="Gene3D" id="3.30.450.20">
    <property type="entry name" value="PAS domain"/>
    <property type="match status" value="2"/>
</dbReference>
<dbReference type="InterPro" id="IPR003660">
    <property type="entry name" value="HAMP_dom"/>
</dbReference>